<proteinExistence type="predicted"/>
<feature type="domain" description="Release factor glutamine methyltransferase N-terminal" evidence="7">
    <location>
        <begin position="13"/>
        <end position="71"/>
    </location>
</feature>
<dbReference type="PANTHER" id="PTHR18895:SF74">
    <property type="entry name" value="MTRF1L RELEASE FACTOR GLUTAMINE METHYLTRANSFERASE"/>
    <property type="match status" value="1"/>
</dbReference>
<keyword evidence="3 8" id="KW-0808">Transferase</keyword>
<dbReference type="Pfam" id="PF05175">
    <property type="entry name" value="MTS"/>
    <property type="match status" value="1"/>
</dbReference>
<dbReference type="Gene3D" id="3.40.50.150">
    <property type="entry name" value="Vaccinia Virus protein VP39"/>
    <property type="match status" value="1"/>
</dbReference>
<dbReference type="CDD" id="cd02440">
    <property type="entry name" value="AdoMet_MTases"/>
    <property type="match status" value="1"/>
</dbReference>
<keyword evidence="4" id="KW-0949">S-adenosyl-L-methionine</keyword>
<dbReference type="AlphaFoldDB" id="A0A235BV69"/>
<dbReference type="InterPro" id="IPR002052">
    <property type="entry name" value="DNA_methylase_N6_adenine_CS"/>
</dbReference>
<dbReference type="Proteomes" id="UP000215559">
    <property type="component" value="Unassembled WGS sequence"/>
</dbReference>
<evidence type="ECO:0000259" key="6">
    <source>
        <dbReference type="Pfam" id="PF05175"/>
    </source>
</evidence>
<dbReference type="InterPro" id="IPR007848">
    <property type="entry name" value="Small_mtfrase_dom"/>
</dbReference>
<dbReference type="InterPro" id="IPR040758">
    <property type="entry name" value="PrmC_N"/>
</dbReference>
<dbReference type="PROSITE" id="PS00092">
    <property type="entry name" value="N6_MTASE"/>
    <property type="match status" value="1"/>
</dbReference>
<dbReference type="Gene3D" id="1.10.8.10">
    <property type="entry name" value="DNA helicase RuvA subunit, C-terminal domain"/>
    <property type="match status" value="1"/>
</dbReference>
<protein>
    <recommendedName>
        <fullName evidence="1">peptide chain release factor N(5)-glutamine methyltransferase</fullName>
        <ecNumber evidence="1">2.1.1.297</ecNumber>
    </recommendedName>
</protein>
<evidence type="ECO:0000259" key="7">
    <source>
        <dbReference type="Pfam" id="PF17827"/>
    </source>
</evidence>
<reference evidence="8 9" key="1">
    <citation type="submission" date="2017-07" db="EMBL/GenBank/DDBJ databases">
        <title>Recovery of genomes from metagenomes via a dereplication, aggregation, and scoring strategy.</title>
        <authorList>
            <person name="Sieber C.M."/>
            <person name="Probst A.J."/>
            <person name="Sharrar A."/>
            <person name="Thomas B.C."/>
            <person name="Hess M."/>
            <person name="Tringe S.G."/>
            <person name="Banfield J.F."/>
        </authorList>
    </citation>
    <scope>NUCLEOTIDE SEQUENCE [LARGE SCALE GENOMIC DNA]</scope>
    <source>
        <strain evidence="8">JGI_Cruoil_03_51_56</strain>
    </source>
</reference>
<dbReference type="GO" id="GO:0032259">
    <property type="term" value="P:methylation"/>
    <property type="evidence" value="ECO:0007669"/>
    <property type="project" value="UniProtKB-KW"/>
</dbReference>
<dbReference type="EC" id="2.1.1.297" evidence="1"/>
<organism evidence="8 9">
    <name type="scientific">candidate division WOR-3 bacterium JGI_Cruoil_03_51_56</name>
    <dbReference type="NCBI Taxonomy" id="1973747"/>
    <lineage>
        <taxon>Bacteria</taxon>
        <taxon>Bacteria division WOR-3</taxon>
    </lineage>
</organism>
<dbReference type="SUPFAM" id="SSF53335">
    <property type="entry name" value="S-adenosyl-L-methionine-dependent methyltransferases"/>
    <property type="match status" value="1"/>
</dbReference>
<dbReference type="EMBL" id="NOZP01000069">
    <property type="protein sequence ID" value="OYD16132.1"/>
    <property type="molecule type" value="Genomic_DNA"/>
</dbReference>
<evidence type="ECO:0000256" key="3">
    <source>
        <dbReference type="ARBA" id="ARBA00022679"/>
    </source>
</evidence>
<dbReference type="InterPro" id="IPR050320">
    <property type="entry name" value="N5-glutamine_MTase"/>
</dbReference>
<keyword evidence="2 8" id="KW-0489">Methyltransferase</keyword>
<dbReference type="NCBIfam" id="TIGR03534">
    <property type="entry name" value="RF_mod_PrmC"/>
    <property type="match status" value="1"/>
</dbReference>
<evidence type="ECO:0000256" key="2">
    <source>
        <dbReference type="ARBA" id="ARBA00022603"/>
    </source>
</evidence>
<dbReference type="Pfam" id="PF17827">
    <property type="entry name" value="PrmC_N"/>
    <property type="match status" value="1"/>
</dbReference>
<dbReference type="GO" id="GO:0003676">
    <property type="term" value="F:nucleic acid binding"/>
    <property type="evidence" value="ECO:0007669"/>
    <property type="project" value="InterPro"/>
</dbReference>
<dbReference type="NCBIfam" id="TIGR00536">
    <property type="entry name" value="hemK_fam"/>
    <property type="match status" value="1"/>
</dbReference>
<dbReference type="InterPro" id="IPR029063">
    <property type="entry name" value="SAM-dependent_MTases_sf"/>
</dbReference>
<dbReference type="PANTHER" id="PTHR18895">
    <property type="entry name" value="HEMK METHYLTRANSFERASE"/>
    <property type="match status" value="1"/>
</dbReference>
<accession>A0A235BV69</accession>
<feature type="domain" description="Methyltransferase small" evidence="6">
    <location>
        <begin position="110"/>
        <end position="189"/>
    </location>
</feature>
<comment type="caution">
    <text evidence="8">The sequence shown here is derived from an EMBL/GenBank/DDBJ whole genome shotgun (WGS) entry which is preliminary data.</text>
</comment>
<evidence type="ECO:0000256" key="1">
    <source>
        <dbReference type="ARBA" id="ARBA00012771"/>
    </source>
</evidence>
<evidence type="ECO:0000256" key="5">
    <source>
        <dbReference type="ARBA" id="ARBA00048391"/>
    </source>
</evidence>
<comment type="catalytic activity">
    <reaction evidence="5">
        <text>L-glutaminyl-[peptide chain release factor] + S-adenosyl-L-methionine = N(5)-methyl-L-glutaminyl-[peptide chain release factor] + S-adenosyl-L-homocysteine + H(+)</text>
        <dbReference type="Rhea" id="RHEA:42896"/>
        <dbReference type="Rhea" id="RHEA-COMP:10271"/>
        <dbReference type="Rhea" id="RHEA-COMP:10272"/>
        <dbReference type="ChEBI" id="CHEBI:15378"/>
        <dbReference type="ChEBI" id="CHEBI:30011"/>
        <dbReference type="ChEBI" id="CHEBI:57856"/>
        <dbReference type="ChEBI" id="CHEBI:59789"/>
        <dbReference type="ChEBI" id="CHEBI:61891"/>
        <dbReference type="EC" id="2.1.1.297"/>
    </reaction>
</comment>
<gene>
    <name evidence="8" type="primary">prmC</name>
    <name evidence="8" type="ORF">CH330_03650</name>
</gene>
<evidence type="ECO:0000313" key="9">
    <source>
        <dbReference type="Proteomes" id="UP000215559"/>
    </source>
</evidence>
<name>A0A235BV69_UNCW3</name>
<dbReference type="InterPro" id="IPR019874">
    <property type="entry name" value="RF_methyltr_PrmC"/>
</dbReference>
<dbReference type="GO" id="GO:0102559">
    <property type="term" value="F:peptide chain release factor N(5)-glutamine methyltransferase activity"/>
    <property type="evidence" value="ECO:0007669"/>
    <property type="project" value="UniProtKB-EC"/>
</dbReference>
<sequence length="277" mass="30589">MNHEVLTPARLIQAAAKQIPVADAEFLLMTILGHNRHEIYLCETDAPANAITYFHNSVIKAKQGTPVQYLVHDAPFLDFSVWVDERVLIPRPETEELVTRATKKINDPSLIIDFGTGSGCIAIALARCFPKARIMAVDVSQNALEVARINIMKHGVSGQITLKHASSLSDPIFAGFKGKINLLISNPPYIPARRLPGLDTKVRNHEPRISLDGGPKGIKILQMLIKKGPELLAINGLLALEIDSDQTCLLKRIAPKANIEKDLADMPRYLFLRKADQ</sequence>
<evidence type="ECO:0000313" key="8">
    <source>
        <dbReference type="EMBL" id="OYD16132.1"/>
    </source>
</evidence>
<evidence type="ECO:0000256" key="4">
    <source>
        <dbReference type="ARBA" id="ARBA00022691"/>
    </source>
</evidence>
<dbReference type="InterPro" id="IPR004556">
    <property type="entry name" value="HemK-like"/>
</dbReference>